<dbReference type="EMBL" id="KB200701">
    <property type="protein sequence ID" value="ESP00553.1"/>
    <property type="molecule type" value="Genomic_DNA"/>
</dbReference>
<dbReference type="PANTHER" id="PTHR24020:SF20">
    <property type="entry name" value="PH DOMAIN-CONTAINING PROTEIN"/>
    <property type="match status" value="1"/>
</dbReference>
<protein>
    <recommendedName>
        <fullName evidence="1">VWFA domain-containing protein</fullName>
    </recommendedName>
</protein>
<dbReference type="KEGG" id="lgi:LOTGIDRAFT_112071"/>
<dbReference type="InterPro" id="IPR002035">
    <property type="entry name" value="VWF_A"/>
</dbReference>
<evidence type="ECO:0000313" key="3">
    <source>
        <dbReference type="Proteomes" id="UP000030746"/>
    </source>
</evidence>
<gene>
    <name evidence="2" type="ORF">LOTGIDRAFT_112071</name>
</gene>
<dbReference type="CTD" id="20230814"/>
<organism evidence="2 3">
    <name type="scientific">Lottia gigantea</name>
    <name type="common">Giant owl limpet</name>
    <dbReference type="NCBI Taxonomy" id="225164"/>
    <lineage>
        <taxon>Eukaryota</taxon>
        <taxon>Metazoa</taxon>
        <taxon>Spiralia</taxon>
        <taxon>Lophotrochozoa</taxon>
        <taxon>Mollusca</taxon>
        <taxon>Gastropoda</taxon>
        <taxon>Patellogastropoda</taxon>
        <taxon>Lottioidea</taxon>
        <taxon>Lottiidae</taxon>
        <taxon>Lottia</taxon>
    </lineage>
</organism>
<dbReference type="PANTHER" id="PTHR24020">
    <property type="entry name" value="COLLAGEN ALPHA"/>
    <property type="match status" value="1"/>
</dbReference>
<feature type="non-terminal residue" evidence="2">
    <location>
        <position position="1"/>
    </location>
</feature>
<accession>V4ATE3</accession>
<name>V4ATE3_LOTGI</name>
<evidence type="ECO:0000259" key="1">
    <source>
        <dbReference type="PROSITE" id="PS50234"/>
    </source>
</evidence>
<dbReference type="SUPFAM" id="SSF53300">
    <property type="entry name" value="vWA-like"/>
    <property type="match status" value="1"/>
</dbReference>
<dbReference type="OrthoDB" id="687730at2759"/>
<sequence length="183" mass="20776">EIFFLVDSSSSIWYRDYTKQSEFVANVVDKFTISPNKTRVGLAVFSTGYRQLIALDQYYDKEDIKTAIKNIPYMTGDTYTDRALNKMRTEAFHANNVREGVIKIGILLTDGKSRFSDKTIQEAELTRKDGIFLFAVGIGNKTDFKELIAIGSDPKENFVFQVGSFDVLAQIRQKLAWKACEGK</sequence>
<dbReference type="GeneID" id="20230814"/>
<dbReference type="PROSITE" id="PS50234">
    <property type="entry name" value="VWFA"/>
    <property type="match status" value="1"/>
</dbReference>
<evidence type="ECO:0000313" key="2">
    <source>
        <dbReference type="EMBL" id="ESP00553.1"/>
    </source>
</evidence>
<dbReference type="Proteomes" id="UP000030746">
    <property type="component" value="Unassembled WGS sequence"/>
</dbReference>
<dbReference type="STRING" id="225164.V4ATE3"/>
<reference evidence="2 3" key="1">
    <citation type="journal article" date="2013" name="Nature">
        <title>Insights into bilaterian evolution from three spiralian genomes.</title>
        <authorList>
            <person name="Simakov O."/>
            <person name="Marletaz F."/>
            <person name="Cho S.J."/>
            <person name="Edsinger-Gonzales E."/>
            <person name="Havlak P."/>
            <person name="Hellsten U."/>
            <person name="Kuo D.H."/>
            <person name="Larsson T."/>
            <person name="Lv J."/>
            <person name="Arendt D."/>
            <person name="Savage R."/>
            <person name="Osoegawa K."/>
            <person name="de Jong P."/>
            <person name="Grimwood J."/>
            <person name="Chapman J.A."/>
            <person name="Shapiro H."/>
            <person name="Aerts A."/>
            <person name="Otillar R.P."/>
            <person name="Terry A.Y."/>
            <person name="Boore J.L."/>
            <person name="Grigoriev I.V."/>
            <person name="Lindberg D.R."/>
            <person name="Seaver E.C."/>
            <person name="Weisblat D.A."/>
            <person name="Putnam N.H."/>
            <person name="Rokhsar D.S."/>
        </authorList>
    </citation>
    <scope>NUCLEOTIDE SEQUENCE [LARGE SCALE GENOMIC DNA]</scope>
</reference>
<dbReference type="SMART" id="SM00327">
    <property type="entry name" value="VWA"/>
    <property type="match status" value="1"/>
</dbReference>
<dbReference type="OMA" id="RVAMIMF"/>
<feature type="domain" description="VWFA" evidence="1">
    <location>
        <begin position="1"/>
        <end position="175"/>
    </location>
</feature>
<dbReference type="RefSeq" id="XP_009048672.1">
    <property type="nucleotide sequence ID" value="XM_009050424.1"/>
</dbReference>
<dbReference type="Gene3D" id="3.40.50.410">
    <property type="entry name" value="von Willebrand factor, type A domain"/>
    <property type="match status" value="1"/>
</dbReference>
<proteinExistence type="predicted"/>
<dbReference type="InterPro" id="IPR036465">
    <property type="entry name" value="vWFA_dom_sf"/>
</dbReference>
<dbReference type="InterPro" id="IPR050525">
    <property type="entry name" value="ECM_Assembly_Org"/>
</dbReference>
<keyword evidence="3" id="KW-1185">Reference proteome</keyword>
<dbReference type="Pfam" id="PF00092">
    <property type="entry name" value="VWA"/>
    <property type="match status" value="1"/>
</dbReference>
<dbReference type="HOGENOM" id="CLU_008905_4_0_1"/>
<dbReference type="AlphaFoldDB" id="V4ATE3"/>